<dbReference type="HOGENOM" id="CLU_2592792_0_0_1"/>
<evidence type="ECO:0000313" key="1">
    <source>
        <dbReference type="EMBL" id="EFZ10891.1"/>
    </source>
</evidence>
<proteinExistence type="predicted"/>
<name>E9J8G4_SOLIN</name>
<dbReference type="EMBL" id="GL769025">
    <property type="protein sequence ID" value="EFZ10891.1"/>
    <property type="molecule type" value="Genomic_DNA"/>
</dbReference>
<feature type="non-terminal residue" evidence="1">
    <location>
        <position position="80"/>
    </location>
</feature>
<reference evidence="1" key="1">
    <citation type="journal article" date="2011" name="Proc. Natl. Acad. Sci. U.S.A.">
        <title>The genome of the fire ant Solenopsis invicta.</title>
        <authorList>
            <person name="Wurm Y."/>
            <person name="Wang J."/>
            <person name="Riba-Grognuz O."/>
            <person name="Corona M."/>
            <person name="Nygaard S."/>
            <person name="Hunt B.G."/>
            <person name="Ingram K.K."/>
            <person name="Falquet L."/>
            <person name="Nipitwattanaphon M."/>
            <person name="Gotzek D."/>
            <person name="Dijkstra M.B."/>
            <person name="Oettler J."/>
            <person name="Comtesse F."/>
            <person name="Shih C.J."/>
            <person name="Wu W.J."/>
            <person name="Yang C.C."/>
            <person name="Thomas J."/>
            <person name="Beaudoing E."/>
            <person name="Pradervand S."/>
            <person name="Flegel V."/>
            <person name="Cook E.D."/>
            <person name="Fabbretti R."/>
            <person name="Stockinger H."/>
            <person name="Long L."/>
            <person name="Farmerie W.G."/>
            <person name="Oakey J."/>
            <person name="Boomsma J.J."/>
            <person name="Pamilo P."/>
            <person name="Yi S.V."/>
            <person name="Heinze J."/>
            <person name="Goodisman M.A."/>
            <person name="Farinelli L."/>
            <person name="Harshman K."/>
            <person name="Hulo N."/>
            <person name="Cerutti L."/>
            <person name="Xenarios I."/>
            <person name="Shoemaker D."/>
            <person name="Keller L."/>
        </authorList>
    </citation>
    <scope>NUCLEOTIDE SEQUENCE [LARGE SCALE GENOMIC DNA]</scope>
</reference>
<organism>
    <name type="scientific">Solenopsis invicta</name>
    <name type="common">Red imported fire ant</name>
    <name type="synonym">Solenopsis wagneri</name>
    <dbReference type="NCBI Taxonomy" id="13686"/>
    <lineage>
        <taxon>Eukaryota</taxon>
        <taxon>Metazoa</taxon>
        <taxon>Ecdysozoa</taxon>
        <taxon>Arthropoda</taxon>
        <taxon>Hexapoda</taxon>
        <taxon>Insecta</taxon>
        <taxon>Pterygota</taxon>
        <taxon>Neoptera</taxon>
        <taxon>Endopterygota</taxon>
        <taxon>Hymenoptera</taxon>
        <taxon>Apocrita</taxon>
        <taxon>Aculeata</taxon>
        <taxon>Formicoidea</taxon>
        <taxon>Formicidae</taxon>
        <taxon>Myrmicinae</taxon>
        <taxon>Solenopsis</taxon>
    </lineage>
</organism>
<gene>
    <name evidence="1" type="ORF">SINV_11604</name>
</gene>
<dbReference type="AlphaFoldDB" id="E9J8G4"/>
<accession>E9J8G4</accession>
<sequence>MVSDSSVILCKCRVLTCNIFTLNWSILHNIGSPWIKKTLGNYGIIMPNIGNCGIILPNIGNNTRASISYFIVDRPRIFYC</sequence>
<protein>
    <submittedName>
        <fullName evidence="1">Uncharacterized protein</fullName>
    </submittedName>
</protein>